<dbReference type="AlphaFoldDB" id="A0A1G8VQ68"/>
<evidence type="ECO:0000313" key="6">
    <source>
        <dbReference type="EMBL" id="SDJ68083.1"/>
    </source>
</evidence>
<dbReference type="SUPFAM" id="SSF52540">
    <property type="entry name" value="P-loop containing nucleoside triphosphate hydrolases"/>
    <property type="match status" value="1"/>
</dbReference>
<dbReference type="PROSITE" id="PS50893">
    <property type="entry name" value="ABC_TRANSPORTER_2"/>
    <property type="match status" value="1"/>
</dbReference>
<evidence type="ECO:0000256" key="4">
    <source>
        <dbReference type="ARBA" id="ARBA00038388"/>
    </source>
</evidence>
<dbReference type="InterPro" id="IPR017911">
    <property type="entry name" value="MacB-like_ATP-bd"/>
</dbReference>
<dbReference type="InterPro" id="IPR027417">
    <property type="entry name" value="P-loop_NTPase"/>
</dbReference>
<dbReference type="PANTHER" id="PTHR24220">
    <property type="entry name" value="IMPORT ATP-BINDING PROTEIN"/>
    <property type="match status" value="1"/>
</dbReference>
<evidence type="ECO:0000256" key="2">
    <source>
        <dbReference type="ARBA" id="ARBA00022741"/>
    </source>
</evidence>
<dbReference type="Proteomes" id="UP000199527">
    <property type="component" value="Unassembled WGS sequence"/>
</dbReference>
<dbReference type="OrthoDB" id="9801477at2"/>
<evidence type="ECO:0000256" key="3">
    <source>
        <dbReference type="ARBA" id="ARBA00022840"/>
    </source>
</evidence>
<accession>A0A1G8VQ68</accession>
<dbReference type="FunFam" id="3.40.50.300:FF:000032">
    <property type="entry name" value="Export ABC transporter ATP-binding protein"/>
    <property type="match status" value="1"/>
</dbReference>
<dbReference type="CDD" id="cd03255">
    <property type="entry name" value="ABC_MJ0796_LolCDE_FtsE"/>
    <property type="match status" value="1"/>
</dbReference>
<dbReference type="InterPro" id="IPR003439">
    <property type="entry name" value="ABC_transporter-like_ATP-bd"/>
</dbReference>
<feature type="domain" description="ABC transporter" evidence="5">
    <location>
        <begin position="3"/>
        <end position="227"/>
    </location>
</feature>
<evidence type="ECO:0000256" key="1">
    <source>
        <dbReference type="ARBA" id="ARBA00022448"/>
    </source>
</evidence>
<dbReference type="PROSITE" id="PS00211">
    <property type="entry name" value="ABC_TRANSPORTER_1"/>
    <property type="match status" value="1"/>
</dbReference>
<dbReference type="GO" id="GO:0005886">
    <property type="term" value="C:plasma membrane"/>
    <property type="evidence" value="ECO:0007669"/>
    <property type="project" value="TreeGrafter"/>
</dbReference>
<keyword evidence="1" id="KW-0813">Transport</keyword>
<sequence>MTITVTELCKTYHADTDFPVHAVDHLSLVIEQGEFVAVMGPSGSGKTTLLNMMGGIDTPTSGQVDIDGQPITKLSQQALIAFRRDHVGFIFQDYSLLPVLSALENVEFVMQLQGRSQQECRRRATELLTQVGLKDHLHKPPAKLSGGQQQRVAVARALAPRPRFVMADEPTANLDARSTAELLDIMQKLNETEGTTFIFSTHDPRVITRAKRVLVIEDGRLTEDRSQ</sequence>
<dbReference type="Pfam" id="PF00005">
    <property type="entry name" value="ABC_tran"/>
    <property type="match status" value="1"/>
</dbReference>
<dbReference type="GO" id="GO:0005524">
    <property type="term" value="F:ATP binding"/>
    <property type="evidence" value="ECO:0007669"/>
    <property type="project" value="UniProtKB-KW"/>
</dbReference>
<dbReference type="InterPro" id="IPR003593">
    <property type="entry name" value="AAA+_ATPase"/>
</dbReference>
<name>A0A1G8VQ68_9GAMM</name>
<dbReference type="EMBL" id="FNEM01000011">
    <property type="protein sequence ID" value="SDJ68083.1"/>
    <property type="molecule type" value="Genomic_DNA"/>
</dbReference>
<keyword evidence="7" id="KW-1185">Reference proteome</keyword>
<evidence type="ECO:0000259" key="5">
    <source>
        <dbReference type="PROSITE" id="PS50893"/>
    </source>
</evidence>
<dbReference type="Gene3D" id="3.40.50.300">
    <property type="entry name" value="P-loop containing nucleotide triphosphate hydrolases"/>
    <property type="match status" value="1"/>
</dbReference>
<comment type="similarity">
    <text evidence="4">Belongs to the ABC transporter superfamily. Macrolide exporter (TC 3.A.1.122) family.</text>
</comment>
<reference evidence="7" key="1">
    <citation type="submission" date="2016-10" db="EMBL/GenBank/DDBJ databases">
        <authorList>
            <person name="Varghese N."/>
            <person name="Submissions S."/>
        </authorList>
    </citation>
    <scope>NUCLEOTIDE SEQUENCE [LARGE SCALE GENOMIC DNA]</scope>
    <source>
        <strain evidence="7">DSM 23317</strain>
    </source>
</reference>
<dbReference type="GO" id="GO:0016887">
    <property type="term" value="F:ATP hydrolysis activity"/>
    <property type="evidence" value="ECO:0007669"/>
    <property type="project" value="InterPro"/>
</dbReference>
<organism evidence="6 7">
    <name type="scientific">Ferrimonas sediminum</name>
    <dbReference type="NCBI Taxonomy" id="718193"/>
    <lineage>
        <taxon>Bacteria</taxon>
        <taxon>Pseudomonadati</taxon>
        <taxon>Pseudomonadota</taxon>
        <taxon>Gammaproteobacteria</taxon>
        <taxon>Alteromonadales</taxon>
        <taxon>Ferrimonadaceae</taxon>
        <taxon>Ferrimonas</taxon>
    </lineage>
</organism>
<gene>
    <name evidence="6" type="ORF">SAMN04488540_111128</name>
</gene>
<dbReference type="InterPro" id="IPR017871">
    <property type="entry name" value="ABC_transporter-like_CS"/>
</dbReference>
<dbReference type="InterPro" id="IPR015854">
    <property type="entry name" value="ABC_transpr_LolD-like"/>
</dbReference>
<dbReference type="GO" id="GO:1902495">
    <property type="term" value="C:transmembrane transporter complex"/>
    <property type="evidence" value="ECO:0007669"/>
    <property type="project" value="UniProtKB-ARBA"/>
</dbReference>
<keyword evidence="2" id="KW-0547">Nucleotide-binding</keyword>
<dbReference type="RefSeq" id="WP_090366110.1">
    <property type="nucleotide sequence ID" value="NZ_FNEM01000011.1"/>
</dbReference>
<proteinExistence type="inferred from homology"/>
<evidence type="ECO:0000313" key="7">
    <source>
        <dbReference type="Proteomes" id="UP000199527"/>
    </source>
</evidence>
<keyword evidence="3 6" id="KW-0067">ATP-binding</keyword>
<protein>
    <submittedName>
        <fullName evidence="6">Putative ABC transport system ATP-binding protein</fullName>
    </submittedName>
</protein>
<dbReference type="SMART" id="SM00382">
    <property type="entry name" value="AAA"/>
    <property type="match status" value="1"/>
</dbReference>
<dbReference type="GO" id="GO:0022857">
    <property type="term" value="F:transmembrane transporter activity"/>
    <property type="evidence" value="ECO:0007669"/>
    <property type="project" value="UniProtKB-ARBA"/>
</dbReference>